<keyword evidence="2" id="KW-1185">Reference proteome</keyword>
<name>A0A840G971_RHOTE</name>
<organism evidence="1 2">
    <name type="scientific">Rhodocyclus tenuis</name>
    <name type="common">Rhodospirillum tenue</name>
    <dbReference type="NCBI Taxonomy" id="1066"/>
    <lineage>
        <taxon>Bacteria</taxon>
        <taxon>Pseudomonadati</taxon>
        <taxon>Pseudomonadota</taxon>
        <taxon>Betaproteobacteria</taxon>
        <taxon>Rhodocyclales</taxon>
        <taxon>Rhodocyclaceae</taxon>
        <taxon>Rhodocyclus</taxon>
    </lineage>
</organism>
<evidence type="ECO:0000313" key="1">
    <source>
        <dbReference type="EMBL" id="MBB4248883.1"/>
    </source>
</evidence>
<sequence>MKTANPLIFLHLPRQNRNGDANYTDTNLGVNDIPVNFTEKRKEPAQAPDFRGKRN</sequence>
<dbReference type="RefSeq" id="WP_153117752.1">
    <property type="nucleotide sequence ID" value="NZ_JACIGE010000014.1"/>
</dbReference>
<gene>
    <name evidence="1" type="ORF">GGD90_003283</name>
</gene>
<dbReference type="EMBL" id="JACIGE010000014">
    <property type="protein sequence ID" value="MBB4248883.1"/>
    <property type="molecule type" value="Genomic_DNA"/>
</dbReference>
<accession>A0A840G971</accession>
<dbReference type="Proteomes" id="UP000587070">
    <property type="component" value="Unassembled WGS sequence"/>
</dbReference>
<protein>
    <submittedName>
        <fullName evidence="1">Uncharacterized protein</fullName>
    </submittedName>
</protein>
<comment type="caution">
    <text evidence="1">The sequence shown here is derived from an EMBL/GenBank/DDBJ whole genome shotgun (WGS) entry which is preliminary data.</text>
</comment>
<proteinExistence type="predicted"/>
<reference evidence="1 2" key="1">
    <citation type="submission" date="2020-08" db="EMBL/GenBank/DDBJ databases">
        <title>Genome sequencing of Purple Non-Sulfur Bacteria from various extreme environments.</title>
        <authorList>
            <person name="Mayer M."/>
        </authorList>
    </citation>
    <scope>NUCLEOTIDE SEQUENCE [LARGE SCALE GENOMIC DNA]</scope>
    <source>
        <strain evidence="1 2">2761</strain>
    </source>
</reference>
<evidence type="ECO:0000313" key="2">
    <source>
        <dbReference type="Proteomes" id="UP000587070"/>
    </source>
</evidence>
<dbReference type="AlphaFoldDB" id="A0A840G971"/>